<dbReference type="AlphaFoldDB" id="A0A080WJ31"/>
<protein>
    <submittedName>
        <fullName evidence="1">Uncharacterized protein</fullName>
    </submittedName>
</protein>
<dbReference type="InParanoid" id="A0A080WJ31"/>
<organism evidence="1 2">
    <name type="scientific">Trichophyton rubrum (strain ATCC MYA-4607 / CBS 118892)</name>
    <name type="common">Athlete's foot fungus</name>
    <dbReference type="NCBI Taxonomy" id="559305"/>
    <lineage>
        <taxon>Eukaryota</taxon>
        <taxon>Fungi</taxon>
        <taxon>Dikarya</taxon>
        <taxon>Ascomycota</taxon>
        <taxon>Pezizomycotina</taxon>
        <taxon>Eurotiomycetes</taxon>
        <taxon>Eurotiomycetidae</taxon>
        <taxon>Onygenales</taxon>
        <taxon>Arthrodermataceae</taxon>
        <taxon>Trichophyton</taxon>
    </lineage>
</organism>
<proteinExistence type="predicted"/>
<evidence type="ECO:0000313" key="2">
    <source>
        <dbReference type="Proteomes" id="UP000008864"/>
    </source>
</evidence>
<dbReference type="GeneID" id="71777385"/>
<dbReference type="EMBL" id="GG700651">
    <property type="protein sequence ID" value="KFL61459.1"/>
    <property type="molecule type" value="Genomic_DNA"/>
</dbReference>
<reference evidence="2" key="1">
    <citation type="journal article" date="2012" name="MBio">
        <title>Comparative genome analysis of Trichophyton rubrum and related dermatophytes reveals candidate genes involved in infection.</title>
        <authorList>
            <person name="Martinez D.A."/>
            <person name="Oliver B.G."/>
            <person name="Graeser Y."/>
            <person name="Goldberg J.M."/>
            <person name="Li W."/>
            <person name="Martinez-Rossi N.M."/>
            <person name="Monod M."/>
            <person name="Shelest E."/>
            <person name="Barton R.C."/>
            <person name="Birch E."/>
            <person name="Brakhage A.A."/>
            <person name="Chen Z."/>
            <person name="Gurr S.J."/>
            <person name="Heiman D."/>
            <person name="Heitman J."/>
            <person name="Kosti I."/>
            <person name="Rossi A."/>
            <person name="Saif S."/>
            <person name="Samalova M."/>
            <person name="Saunders C.W."/>
            <person name="Shea T."/>
            <person name="Summerbell R.C."/>
            <person name="Xu J."/>
            <person name="Young S."/>
            <person name="Zeng Q."/>
            <person name="Birren B.W."/>
            <person name="Cuomo C.A."/>
            <person name="White T.C."/>
        </authorList>
    </citation>
    <scope>NUCLEOTIDE SEQUENCE [LARGE SCALE GENOMIC DNA]</scope>
    <source>
        <strain evidence="2">ATCC MYA-4607 / CBS 118892</strain>
    </source>
</reference>
<dbReference type="VEuPathDB" id="FungiDB:TERG_12098"/>
<accession>A0A080WJ31</accession>
<name>A0A080WJ31_TRIRC</name>
<dbReference type="Proteomes" id="UP000008864">
    <property type="component" value="Unassembled WGS sequence"/>
</dbReference>
<dbReference type="RefSeq" id="XP_047606170.1">
    <property type="nucleotide sequence ID" value="XM_047751108.1"/>
</dbReference>
<keyword evidence="2" id="KW-1185">Reference proteome</keyword>
<dbReference type="HOGENOM" id="CLU_2185810_0_0_1"/>
<sequence>MELAKDHPYFRSVTVVNYSVETQSVPPVVQFRVQNNLVGKRVRLARNRRNVVFILIRNGHDLERGFPQHFLHRLSHLCSVYTSLLELHCYITTVESQVAYLVRSAESQW</sequence>
<evidence type="ECO:0000313" key="1">
    <source>
        <dbReference type="EMBL" id="KFL61459.1"/>
    </source>
</evidence>
<gene>
    <name evidence="1" type="ORF">TERG_12098</name>
</gene>